<dbReference type="RefSeq" id="WP_069787333.1">
    <property type="nucleotide sequence ID" value="NZ_FNOX01000014.1"/>
</dbReference>
<protein>
    <submittedName>
        <fullName evidence="2">Astacin (Peptidase family M12A)</fullName>
    </submittedName>
</protein>
<dbReference type="GO" id="GO:0004222">
    <property type="term" value="F:metalloendopeptidase activity"/>
    <property type="evidence" value="ECO:0007669"/>
    <property type="project" value="InterPro"/>
</dbReference>
<dbReference type="Pfam" id="PF01400">
    <property type="entry name" value="Astacin"/>
    <property type="match status" value="1"/>
</dbReference>
<evidence type="ECO:0000313" key="3">
    <source>
        <dbReference type="Proteomes" id="UP000182902"/>
    </source>
</evidence>
<dbReference type="GO" id="GO:0006508">
    <property type="term" value="P:proteolysis"/>
    <property type="evidence" value="ECO:0007669"/>
    <property type="project" value="InterPro"/>
</dbReference>
<name>A0A1H3UMC2_9PSED</name>
<feature type="domain" description="Peptidase M12A" evidence="1">
    <location>
        <begin position="51"/>
        <end position="208"/>
    </location>
</feature>
<dbReference type="InterPro" id="IPR001506">
    <property type="entry name" value="Peptidase_M12A"/>
</dbReference>
<accession>A0A1H3UMC2</accession>
<dbReference type="Gene3D" id="3.40.390.10">
    <property type="entry name" value="Collagenase (Catalytic Domain)"/>
    <property type="match status" value="1"/>
</dbReference>
<dbReference type="AlphaFoldDB" id="A0A1H3UMC2"/>
<dbReference type="SUPFAM" id="SSF55486">
    <property type="entry name" value="Metalloproteases ('zincins'), catalytic domain"/>
    <property type="match status" value="1"/>
</dbReference>
<dbReference type="EMBL" id="FNOX01000014">
    <property type="protein sequence ID" value="SDZ62879.1"/>
    <property type="molecule type" value="Genomic_DNA"/>
</dbReference>
<reference evidence="2 3" key="1">
    <citation type="submission" date="2016-10" db="EMBL/GenBank/DDBJ databases">
        <authorList>
            <person name="de Groot N.N."/>
        </authorList>
    </citation>
    <scope>NUCLEOTIDE SEQUENCE [LARGE SCALE GENOMIC DNA]</scope>
    <source>
        <strain evidence="2 3">ICMP 14252</strain>
    </source>
</reference>
<gene>
    <name evidence="2" type="ORF">SAMN05216247_114192</name>
</gene>
<evidence type="ECO:0000259" key="1">
    <source>
        <dbReference type="Pfam" id="PF01400"/>
    </source>
</evidence>
<sequence>MIISPPAIHHSLYSINSDSPPTNNEVADAPIAIRTKRGIADKYRLWPQNSTITIAFMDTSPAHRAIIQKHIEKNYAPLINLKLKFVEGTQGDIRISTSADIAGDWSIVGTGALSEPANEPTMHLDPHKAEDIFKMNILHEFGHALGLRHEHKHPDRTLDFNLPRLYELYKKKFNLDTIDVHEQILEKLKPADIIASDYDPKSIMHYNLSRLILWKQKTTGYNFTLSNNDKALLRSIYPRPEPESVPVRRPR</sequence>
<organism evidence="2 3">
    <name type="scientific">Pseudomonas salomonii</name>
    <dbReference type="NCBI Taxonomy" id="191391"/>
    <lineage>
        <taxon>Bacteria</taxon>
        <taxon>Pseudomonadati</taxon>
        <taxon>Pseudomonadota</taxon>
        <taxon>Gammaproteobacteria</taxon>
        <taxon>Pseudomonadales</taxon>
        <taxon>Pseudomonadaceae</taxon>
        <taxon>Pseudomonas</taxon>
    </lineage>
</organism>
<dbReference type="Proteomes" id="UP000182902">
    <property type="component" value="Unassembled WGS sequence"/>
</dbReference>
<proteinExistence type="predicted"/>
<dbReference type="InterPro" id="IPR024079">
    <property type="entry name" value="MetalloPept_cat_dom_sf"/>
</dbReference>
<evidence type="ECO:0000313" key="2">
    <source>
        <dbReference type="EMBL" id="SDZ62879.1"/>
    </source>
</evidence>